<dbReference type="GO" id="GO:0031047">
    <property type="term" value="P:regulatory ncRNA-mediated gene silencing"/>
    <property type="evidence" value="ECO:0007669"/>
    <property type="project" value="UniProtKB-KW"/>
</dbReference>
<dbReference type="InterPro" id="IPR024026">
    <property type="entry name" value="3'-RNA_MeTfrase_Hen1_bac"/>
</dbReference>
<keyword evidence="9" id="KW-0694">RNA-binding</keyword>
<evidence type="ECO:0000256" key="6">
    <source>
        <dbReference type="ARBA" id="ARBA00022691"/>
    </source>
</evidence>
<dbReference type="NCBIfam" id="TIGR04074">
    <property type="entry name" value="bacter_Hen1"/>
    <property type="match status" value="1"/>
</dbReference>
<sequence>MLVTLSATARPDTPFADARDLGHLLHKHPDRAQRFELSVGVAHVFYPEATAERTTVALLLEVDPVGIVRDQRFGASGDVSLARFVNDRPYAASSLLAVALGRVFSTAAAGRSASLPEVAAHAIALRIHLPSLSCRGGAERAVAMFTPLGWRVDAAPVPLDSEIPAWGDSRYVDLTLEGEITLGTALRQLTVLLPVLDGAKHYWVGEDEIDKVLRHGEGWLTEHPLREEILRGSLAHQRRYVEDATARLLDTAAVAAPEASDAPPAPDVPVTPSLAAQRAEAVLDALRSVRAASVADLGCGEGALLRHLRSDRSFTRVLGTDVSVRALEKAADRLRLRDASDTERERLTLLQSSLTYRDDRLQGFDAAVLMEVIEHVDPDRLPALEDTVFAHARPGAVVVTTPNAEYNATYPHLHERADGAPVRHTDHRFEWTRAELASWADGVAARNGYTVTVREVGPGDPELGSPTQLALFVKEAAA</sequence>
<dbReference type="InterPro" id="IPR029063">
    <property type="entry name" value="SAM-dependent_MTases_sf"/>
</dbReference>
<dbReference type="Gene3D" id="3.40.50.150">
    <property type="entry name" value="Vaccinia Virus protein VP39"/>
    <property type="match status" value="1"/>
</dbReference>
<dbReference type="Proteomes" id="UP000297318">
    <property type="component" value="Unassembled WGS sequence"/>
</dbReference>
<name>A0A4Z1E4G1_9MICO</name>
<evidence type="ECO:0000256" key="8">
    <source>
        <dbReference type="ARBA" id="ARBA00022842"/>
    </source>
</evidence>
<dbReference type="InterPro" id="IPR013217">
    <property type="entry name" value="Methyltransf_12"/>
</dbReference>
<evidence type="ECO:0000256" key="1">
    <source>
        <dbReference type="ARBA" id="ARBA00001946"/>
    </source>
</evidence>
<organism evidence="15 16">
    <name type="scientific">Serinibacter arcticus</name>
    <dbReference type="NCBI Taxonomy" id="1655435"/>
    <lineage>
        <taxon>Bacteria</taxon>
        <taxon>Bacillati</taxon>
        <taxon>Actinomycetota</taxon>
        <taxon>Actinomycetes</taxon>
        <taxon>Micrococcales</taxon>
        <taxon>Beutenbergiaceae</taxon>
        <taxon>Serinibacter</taxon>
    </lineage>
</organism>
<dbReference type="Pfam" id="PF08242">
    <property type="entry name" value="Methyltransf_12"/>
    <property type="match status" value="1"/>
</dbReference>
<dbReference type="EMBL" id="RHPJ01000002">
    <property type="protein sequence ID" value="TGO05662.1"/>
    <property type="molecule type" value="Genomic_DNA"/>
</dbReference>
<dbReference type="Gene3D" id="3.30.1610.20">
    <property type="entry name" value="Hen1, N-terminal domain"/>
    <property type="match status" value="1"/>
</dbReference>
<keyword evidence="16" id="KW-1185">Reference proteome</keyword>
<keyword evidence="6" id="KW-0949">S-adenosyl-L-methionine</keyword>
<dbReference type="InterPro" id="IPR038546">
    <property type="entry name" value="Hen1_N_sf"/>
</dbReference>
<dbReference type="PANTHER" id="PTHR21404:SF3">
    <property type="entry name" value="SMALL RNA 2'-O-METHYLTRANSFERASE"/>
    <property type="match status" value="1"/>
</dbReference>
<dbReference type="PANTHER" id="PTHR21404">
    <property type="entry name" value="HEN1"/>
    <property type="match status" value="1"/>
</dbReference>
<dbReference type="RefSeq" id="WP_135849629.1">
    <property type="nucleotide sequence ID" value="NZ_RHPJ01000002.1"/>
</dbReference>
<feature type="domain" description="Hen1 N-terminal" evidence="14">
    <location>
        <begin position="1"/>
        <end position="248"/>
    </location>
</feature>
<dbReference type="AlphaFoldDB" id="A0A4Z1E4G1"/>
<comment type="caution">
    <text evidence="15">The sequence shown here is derived from an EMBL/GenBank/DDBJ whole genome shotgun (WGS) entry which is preliminary data.</text>
</comment>
<evidence type="ECO:0000256" key="2">
    <source>
        <dbReference type="ARBA" id="ARBA00009026"/>
    </source>
</evidence>
<keyword evidence="7" id="KW-0479">Metal-binding</keyword>
<dbReference type="SUPFAM" id="SSF53335">
    <property type="entry name" value="S-adenosyl-L-methionine-dependent methyltransferases"/>
    <property type="match status" value="1"/>
</dbReference>
<dbReference type="Pfam" id="PF12623">
    <property type="entry name" value="Hen1_L"/>
    <property type="match status" value="1"/>
</dbReference>
<evidence type="ECO:0000256" key="3">
    <source>
        <dbReference type="ARBA" id="ARBA00021330"/>
    </source>
</evidence>
<evidence type="ECO:0000256" key="9">
    <source>
        <dbReference type="ARBA" id="ARBA00022884"/>
    </source>
</evidence>
<proteinExistence type="inferred from homology"/>
<comment type="similarity">
    <text evidence="2">Belongs to the methyltransferase superfamily. HEN1 family.</text>
</comment>
<protein>
    <recommendedName>
        <fullName evidence="3">Small RNA 2'-O-methyltransferase</fullName>
        <ecNumber evidence="11">2.1.1.386</ecNumber>
    </recommendedName>
</protein>
<keyword evidence="8" id="KW-0460">Magnesium</keyword>
<evidence type="ECO:0000256" key="10">
    <source>
        <dbReference type="ARBA" id="ARBA00023158"/>
    </source>
</evidence>
<gene>
    <name evidence="15" type="ORF">SERN_1666</name>
</gene>
<dbReference type="InterPro" id="IPR026610">
    <property type="entry name" value="Hen1"/>
</dbReference>
<evidence type="ECO:0000313" key="15">
    <source>
        <dbReference type="EMBL" id="TGO05662.1"/>
    </source>
</evidence>
<reference evidence="15 16" key="1">
    <citation type="submission" date="2018-11" db="EMBL/GenBank/DDBJ databases">
        <title>Complete genome sequencing of the Actinobacteria Serinibacter sp. K3-2.</title>
        <authorList>
            <person name="Rakitin A.L."/>
            <person name="Beletsky A.V."/>
            <person name="Mardanov A.V."/>
            <person name="Ravin N.V."/>
            <person name="Gromova A.S."/>
            <person name="Filippova S.N."/>
            <person name="Gal'Chenko V.F."/>
        </authorList>
    </citation>
    <scope>NUCLEOTIDE SEQUENCE [LARGE SCALE GENOMIC DNA]</scope>
    <source>
        <strain evidence="15 16">K3-2</strain>
    </source>
</reference>
<dbReference type="EC" id="2.1.1.386" evidence="11"/>
<dbReference type="GO" id="GO:0003723">
    <property type="term" value="F:RNA binding"/>
    <property type="evidence" value="ECO:0007669"/>
    <property type="project" value="UniProtKB-KW"/>
</dbReference>
<evidence type="ECO:0000256" key="4">
    <source>
        <dbReference type="ARBA" id="ARBA00022603"/>
    </source>
</evidence>
<dbReference type="GO" id="GO:0046872">
    <property type="term" value="F:metal ion binding"/>
    <property type="evidence" value="ECO:0007669"/>
    <property type="project" value="UniProtKB-KW"/>
</dbReference>
<keyword evidence="5" id="KW-0808">Transferase</keyword>
<comment type="cofactor">
    <cofactor evidence="1">
        <name>Mg(2+)</name>
        <dbReference type="ChEBI" id="CHEBI:18420"/>
    </cofactor>
</comment>
<dbReference type="GO" id="GO:0090486">
    <property type="term" value="F:small RNA 2'-O-methyltransferase activity"/>
    <property type="evidence" value="ECO:0007669"/>
    <property type="project" value="UniProtKB-EC"/>
</dbReference>
<dbReference type="OrthoDB" id="626362at2"/>
<evidence type="ECO:0000256" key="12">
    <source>
        <dbReference type="ARBA" id="ARBA00048418"/>
    </source>
</evidence>
<dbReference type="CDD" id="cd02440">
    <property type="entry name" value="AdoMet_MTases"/>
    <property type="match status" value="1"/>
</dbReference>
<evidence type="ECO:0000313" key="16">
    <source>
        <dbReference type="Proteomes" id="UP000297318"/>
    </source>
</evidence>
<evidence type="ECO:0000256" key="5">
    <source>
        <dbReference type="ARBA" id="ARBA00022679"/>
    </source>
</evidence>
<evidence type="ECO:0000256" key="7">
    <source>
        <dbReference type="ARBA" id="ARBA00022723"/>
    </source>
</evidence>
<evidence type="ECO:0000259" key="14">
    <source>
        <dbReference type="Pfam" id="PF12623"/>
    </source>
</evidence>
<comment type="catalytic activity">
    <reaction evidence="12">
        <text>small RNA 3'-end nucleotide + S-adenosyl-L-methionine = small RNA 3'-end 2'-O-methylnucleotide + S-adenosyl-L-homocysteine + H(+)</text>
        <dbReference type="Rhea" id="RHEA:37887"/>
        <dbReference type="Rhea" id="RHEA-COMP:10415"/>
        <dbReference type="Rhea" id="RHEA-COMP:10416"/>
        <dbReference type="ChEBI" id="CHEBI:15378"/>
        <dbReference type="ChEBI" id="CHEBI:57856"/>
        <dbReference type="ChEBI" id="CHEBI:59789"/>
        <dbReference type="ChEBI" id="CHEBI:74896"/>
        <dbReference type="ChEBI" id="CHEBI:74898"/>
        <dbReference type="EC" id="2.1.1.386"/>
    </reaction>
</comment>
<keyword evidence="10" id="KW-0943">RNA-mediated gene silencing</keyword>
<feature type="domain" description="Methyltransferase type 12" evidence="13">
    <location>
        <begin position="296"/>
        <end position="397"/>
    </location>
</feature>
<dbReference type="GO" id="GO:0001510">
    <property type="term" value="P:RNA methylation"/>
    <property type="evidence" value="ECO:0007669"/>
    <property type="project" value="InterPro"/>
</dbReference>
<evidence type="ECO:0000256" key="11">
    <source>
        <dbReference type="ARBA" id="ARBA00035025"/>
    </source>
</evidence>
<keyword evidence="4 15" id="KW-0489">Methyltransferase</keyword>
<evidence type="ECO:0000259" key="13">
    <source>
        <dbReference type="Pfam" id="PF08242"/>
    </source>
</evidence>
<dbReference type="InterPro" id="IPR024740">
    <property type="entry name" value="Hen1_N"/>
</dbReference>
<accession>A0A4Z1E4G1</accession>